<reference evidence="3 4" key="1">
    <citation type="submission" date="2018-11" db="EMBL/GenBank/DDBJ databases">
        <title>Mesobaculum littorinae gen. nov., sp. nov., isolated from Littorina scabra that represents a novel genus of the order Rhodobacteraceae.</title>
        <authorList>
            <person name="Li F."/>
        </authorList>
    </citation>
    <scope>NUCLEOTIDE SEQUENCE [LARGE SCALE GENOMIC DNA]</scope>
    <source>
        <strain evidence="3 4">M0103</strain>
    </source>
</reference>
<evidence type="ECO:0000259" key="1">
    <source>
        <dbReference type="Pfam" id="PF05943"/>
    </source>
</evidence>
<comment type="caution">
    <text evidence="3">The sequence shown here is derived from an EMBL/GenBank/DDBJ whole genome shotgun (WGS) entry which is preliminary data.</text>
</comment>
<feature type="domain" description="TssC1 C-terminal" evidence="2">
    <location>
        <begin position="339"/>
        <end position="448"/>
    </location>
</feature>
<dbReference type="NCBIfam" id="TIGR03355">
    <property type="entry name" value="VI_chp_2"/>
    <property type="match status" value="1"/>
</dbReference>
<accession>A0A438AK65</accession>
<dbReference type="AlphaFoldDB" id="A0A438AK65"/>
<dbReference type="PANTHER" id="PTHR35565">
    <property type="entry name" value="CYTOPLASMIC PROTEIN-RELATED"/>
    <property type="match status" value="1"/>
</dbReference>
<proteinExistence type="predicted"/>
<feature type="domain" description="TssC1 N-terminal" evidence="1">
    <location>
        <begin position="22"/>
        <end position="329"/>
    </location>
</feature>
<sequence>MAGPGAAEGGAARRRATCARIDRLISLIDRAISRQVEVVRRDPAFAGLEARWRGLEILVARTGPGDTVLVRVLNASWPVVARDLERAADFDQSHLHKLVYDREFGMPGGLPFGLLVCDYTLSHHADAGSADPVETVRRLSSVAAAAFCPAIARAGPETMGLGAADALEMTTDLPEAAAILREDPAYARWQSLRQASDTRFLGLVAPDLVLDRPIDFTTPRGFVADRAPGGHIVLNGAFGLAATILDAYRDSGWFAAIRGAWQDMEGGGRVSGLTPADMGTDLHGLSAQPPVTRRLTDAQEDAMVRLGVVPLSTLYLDTDPVFNTLPSVHAPQAYDTAIATQNARLAAMLQYVLCTSRFAHYLKVMMRDEIGTLADPAVLERRLDDWLRDYCLGNDDADDELKAQYPLRDAGVGVRPLPGRPGCFGCTIRLQPHFQLDDVSTSFQLVAETDDTGRRLSA</sequence>
<gene>
    <name evidence="3" type="primary">tssC</name>
    <name evidence="3" type="ORF">EKE94_05080</name>
</gene>
<dbReference type="Proteomes" id="UP000285908">
    <property type="component" value="Unassembled WGS sequence"/>
</dbReference>
<dbReference type="InterPro" id="IPR010269">
    <property type="entry name" value="T6SS_TssC-like"/>
</dbReference>
<dbReference type="EMBL" id="RQXX01000002">
    <property type="protein sequence ID" value="RVV99049.1"/>
    <property type="molecule type" value="Genomic_DNA"/>
</dbReference>
<dbReference type="Pfam" id="PF18945">
    <property type="entry name" value="VipB_2"/>
    <property type="match status" value="1"/>
</dbReference>
<name>A0A438AK65_9RHOB</name>
<dbReference type="InterPro" id="IPR044032">
    <property type="entry name" value="TssC1_C"/>
</dbReference>
<dbReference type="InterPro" id="IPR044031">
    <property type="entry name" value="TssC1_N"/>
</dbReference>
<evidence type="ECO:0000313" key="4">
    <source>
        <dbReference type="Proteomes" id="UP000285908"/>
    </source>
</evidence>
<protein>
    <submittedName>
        <fullName evidence="3">Type VI secretion system contractile sheath large subunit</fullName>
    </submittedName>
</protein>
<dbReference type="PANTHER" id="PTHR35565:SF3">
    <property type="entry name" value="TYPE VI SECRETION SYSTEM SHEATH PROTEIN TSSC1"/>
    <property type="match status" value="1"/>
</dbReference>
<dbReference type="OrthoDB" id="9764000at2"/>
<dbReference type="Pfam" id="PF05943">
    <property type="entry name" value="VipB"/>
    <property type="match status" value="1"/>
</dbReference>
<evidence type="ECO:0000313" key="3">
    <source>
        <dbReference type="EMBL" id="RVV99049.1"/>
    </source>
</evidence>
<keyword evidence="4" id="KW-1185">Reference proteome</keyword>
<organism evidence="3 4">
    <name type="scientific">Mesobaculum littorinae</name>
    <dbReference type="NCBI Taxonomy" id="2486419"/>
    <lineage>
        <taxon>Bacteria</taxon>
        <taxon>Pseudomonadati</taxon>
        <taxon>Pseudomonadota</taxon>
        <taxon>Alphaproteobacteria</taxon>
        <taxon>Rhodobacterales</taxon>
        <taxon>Roseobacteraceae</taxon>
        <taxon>Mesobaculum</taxon>
    </lineage>
</organism>
<evidence type="ECO:0000259" key="2">
    <source>
        <dbReference type="Pfam" id="PF18945"/>
    </source>
</evidence>